<dbReference type="Pfam" id="PF00550">
    <property type="entry name" value="PP-binding"/>
    <property type="match status" value="3"/>
</dbReference>
<sequence length="3136" mass="347557">MSLHTPSDGQQDPALSSNPSKALCEQVSRSLGLGRDKIENIFPGTPFQRDVLDCAADDKQRAVGHAVFEIPKDIDATRLAAAWKETVLHTPALRTCTFTSKAGDVFQVVLRDSFVFSWMSGPSVDLKEAVVQDEAAAALAGPRCNRFVLLEDPDTKERQLIWTFSHALVDSNFQERILRRVLKAYKDANDEHPRQLETPDSSQATPEEDLQPNPSKMLKIPQAADMERAVEFWKDHLSGLNASAFPHLSSHLSMPHPDAKAEHRISYSSSAQQKISSTTVCRAALAILLSRYTHSPEALFGVVTEQTPLLEEQLMLDGPTRTVVPIRVACASEQSVSDIMSTIDSYDQSMRQFAHAGLRNIASAGDDESAACGFQTVLLVSDGDAQPASTWEILKKTEDPEGFIPCTNRALLLSCQMASSGAHLTARYDQSVIDADQMARLLRQLGHLIQNLQTSTDLPLVEKLDMMTQADWSEIERWNSDSIDAQDTLIHREMLKWTSQSPNKAAIAAWDGEWTYAELDDVSSRLAQHINSIDLGNEHAIVPIYFEKSKWVVASMLAVLKAGHAFTLIDPSDPPARTAQVVQQTSAIVALTSKLHRETVQSTVGRCIVVDDDFVQSLPQSSKLSASVKAHDLAYVIFTSGSTGDPKGIMIEHRAFSSCAIKFGPALGITSNTRALQFGSHAFGACILEIMTTLIHGGCVCIPSDDDRMNNVPEFINRTNVNWVMATPSYMGTFQPEVVPGLKTLVLVGEQMSASVNEIWAPRVQLLNGYGQSESSSICCVAKIRPGSSEPNNIGHAVGAHSWIVDPEDPNRLAPIGAIGELVIESAGIARDYIVAPPQDKSPFIKTAPTWYPSKQLPDGFKIYRTGDLACYASDGSIVCLGRMDSQVKIRGQRVELGAVETHLRQQLPDDMTIVVEAVKFSDASSTTVLTAFLIDAAEKNTHILDQRATREINAKMEQVLPRHSIPSFYISMSDLPRTATGKVDRRRLRIMGSKILSQKTHSTPSQQAQTAISSETDTETKLESIWITSLDLEPGSANMSATFFEMGGNSIIAIKMVNMARSNGIELKVSDIYQNPTLAGLKAVVIGSSLPYSLIPKVTREGPVSEQSYAQNRMWFLDQLSEGASWYLIPYAVRMRGPVDVDALTRALLALEQRHETLRTTFENQDGVGVQIIHDRLSKELQVIDALDGDDGGIKTLYKVETTTFDITSEAGWSSTLIRLGKDDHILSIVMHHIISDGWSIDVLRRELIQLYAAALQGKDPSSALTPLPIQYTDFAVWQKQEAQAAEHEKQLEYWKKQLADSSPAKIPTDFPRPDLLSGDAGVVPVTIDGELYQKLRSFCNKHNSTSFSVLLAAFRAAHYRLTAVDDAVIGIPIANRNRWELENMIGFFVNTQCMRIAVDETDTFESLVRQVRSTTTAAFAHEDVPFERVVSALQPGHRDLSRTPLAQMMFAVHSQKDLGRFELEGIQSEPIASKAYTRFDVEFHLFQQADGLKGSCNFATDLFKPETIQNVVSVFFQILRHGLDQPETCISVLPLTDGVEELRKLDLLEIKRTDYPRDSSVVDIFREQAAANPEAIAVTDSSSRLTYAELDHQSELLSRWLRRRNLAPETLVSVLAPRSCETIVAFVGILKANLAYLPLDVRSPVARMRDILSSVSGNTIVIMGTGVEDPGFDLPQLELVHITDTFDETIQEVPNSAQPSATSLAYVVFTSGSTGKPKGVMIEHRAIVRLVKSDNFRNFPSPARMSHVFNAAFDGAVWEIFWMLLNGGTVVCIDYLATLDGKELAAVFAKERVNAAFLAPAMLKLYLTDAREALKNLDFLVVGGERFDTKEAREAMTLVRGHIANIYGPTEAGIISTSYTIPADEAYTNGVPIGRSIYNSGAYIMDPNQQLVGLGVMGELVVTGDGVGRGYTNSELNKNRFVDVTIEGKTFRAYRTGDRMRARVGDGLLEFFGRMDNQFKIRGNRIEAGEVESAMLSLKRVLNAAIVLRGGQEEDEPLEMVGFIVADDENDNTEEEETDNQVEGWQDHFESGMYSDISTAVDQSAIGNDFKGWTSMYDGKDIDKVEMQEWLDDAIHTLHNGQVPRDVLEIGTGSGMILFNLNPGLNSYVGLDPSKSAVEFVNRAVESSPKFAGKAKVHVGMATDVNKLGELHPDLVVFNSVVQYFPTPEYLAEVIDGLIAIPSVKRIFLGDIRSYATNRHFLAARAIHTLGTNNNATKDRVRQKIQELEDREEEFLVEPAFFTTLKERRPDVVKHVEIIPKNMKATNELSAYRYTAVVHLRDDTDEPVYPIEKDSWVDFEAKQMDKKALLDHLRLSKDAMSVAVSNITYAHTAFERRIVESLDEDSKDDAKNTLDGAAWLSAVRSEAESRASLTVPDILEIANEAGFRVEVSAARQWSQSGALDAVFHHFPPSSTDRTLIQFPTDNESRSSLTLANRPLQKLQRRRAALQVREKLQQLVPSYMVPPNIVVLDKMPLNTNGKIDRKELTRRARTLPKQQTAAPVPDFPISDIEITLCEEATEVFGMKVEISDHFFQLGGHSLLATKLISRIDHRLHVRVTVKDVFDSPVFADLAVIIRQGLAMQNPVAEGQDKQGWSSRVAPRTEVEKMLCEEFAAGLGIQVGITDNFFDLGGHSLMATKLAVRIGRRLDTAITVKDIFDNPVIFQLAKKLESSQSKSYEESGDDIQMADYTAFQLLDLEDPQDFVQSQIRPQLDSCYGTIQDVYPSTQMQKAFLLDPTTGKPRGLVPFYIDFPSDADSETLIKAIGALVKKLDMFRTVFLEAAGDLYQVVVEHLNSAIETIETEKNVNTATGDYLDVHGKDPVRLGHPCIQFAILKTASSVRVLLRMSHALYDGLSFEYIVRGLHVLYSGRNLPPPTQFARYMQYAAHSREEGYPFWREVLQNAPMTVLHDTNSGMSEQEMPASKAVHLSEVVNVPAQAIRNSTNTQATVFNTACALVLAKESGSQDVVFGRIVSGRQGLPVIWQDIIGPCTNAVPVHARVDDGNPQRIIRDLRDQYLRTLPFESLGFEEIKRNCTDWPEETTNFSICVTYHNFEYHPESEVDNQKVEMGVLAKYVELSENEPLYDLAIAGEVEPDGVNLKVTVVGKARLYNEARVRHVLEEVCKTFKGLNEAL</sequence>
<evidence type="ECO:0000313" key="7">
    <source>
        <dbReference type="EMBL" id="WZH42283.1"/>
    </source>
</evidence>
<dbReference type="EMBL" id="CP151261">
    <property type="protein sequence ID" value="WZH42283.1"/>
    <property type="molecule type" value="Genomic_DNA"/>
</dbReference>
<evidence type="ECO:0000259" key="6">
    <source>
        <dbReference type="PROSITE" id="PS50075"/>
    </source>
</evidence>
<dbReference type="InterPro" id="IPR006162">
    <property type="entry name" value="Ppantetheine_attach_site"/>
</dbReference>
<feature type="domain" description="Carrier" evidence="6">
    <location>
        <begin position="1014"/>
        <end position="1090"/>
    </location>
</feature>
<dbReference type="InterPro" id="IPR020845">
    <property type="entry name" value="AMP-binding_CS"/>
</dbReference>
<dbReference type="InterPro" id="IPR000873">
    <property type="entry name" value="AMP-dep_synth/lig_dom"/>
</dbReference>
<dbReference type="Gene3D" id="3.30.300.30">
    <property type="match status" value="3"/>
</dbReference>
<feature type="region of interest" description="Disordered" evidence="5">
    <location>
        <begin position="1"/>
        <end position="21"/>
    </location>
</feature>
<dbReference type="PANTHER" id="PTHR45527">
    <property type="entry name" value="NONRIBOSOMAL PEPTIDE SYNTHETASE"/>
    <property type="match status" value="1"/>
</dbReference>
<dbReference type="SMART" id="SM00823">
    <property type="entry name" value="PKS_PP"/>
    <property type="match status" value="3"/>
</dbReference>
<evidence type="ECO:0000313" key="8">
    <source>
        <dbReference type="Proteomes" id="UP001489902"/>
    </source>
</evidence>
<evidence type="ECO:0000256" key="5">
    <source>
        <dbReference type="SAM" id="MobiDB-lite"/>
    </source>
</evidence>
<protein>
    <submittedName>
        <fullName evidence="7">Enniatin synthetase</fullName>
    </submittedName>
</protein>
<dbReference type="Pfam" id="PF00501">
    <property type="entry name" value="AMP-binding"/>
    <property type="match status" value="2"/>
</dbReference>
<dbReference type="CDD" id="cd19542">
    <property type="entry name" value="CT_NRPS-like"/>
    <property type="match status" value="1"/>
</dbReference>
<dbReference type="InterPro" id="IPR020806">
    <property type="entry name" value="PKS_PP-bd"/>
</dbReference>
<dbReference type="Gene3D" id="3.40.50.12780">
    <property type="entry name" value="N-terminal domain of ligase-like"/>
    <property type="match status" value="1"/>
</dbReference>
<dbReference type="CDD" id="cd05918">
    <property type="entry name" value="A_NRPS_SidN3_like"/>
    <property type="match status" value="1"/>
</dbReference>
<dbReference type="InterPro" id="IPR042099">
    <property type="entry name" value="ANL_N_sf"/>
</dbReference>
<dbReference type="Gene3D" id="1.10.1200.10">
    <property type="entry name" value="ACP-like"/>
    <property type="match status" value="2"/>
</dbReference>
<dbReference type="InterPro" id="IPR029058">
    <property type="entry name" value="AB_hydrolase_fold"/>
</dbReference>
<dbReference type="InterPro" id="IPR001242">
    <property type="entry name" value="Condensation_dom"/>
</dbReference>
<evidence type="ECO:0000256" key="4">
    <source>
        <dbReference type="ARBA" id="ARBA00022737"/>
    </source>
</evidence>
<evidence type="ECO:0000256" key="2">
    <source>
        <dbReference type="ARBA" id="ARBA00022553"/>
    </source>
</evidence>
<dbReference type="Pfam" id="PF00668">
    <property type="entry name" value="Condensation"/>
    <property type="match status" value="3"/>
</dbReference>
<dbReference type="Proteomes" id="UP001489902">
    <property type="component" value="Chromosome 2"/>
</dbReference>
<name>A0ABZ2WNQ2_9HYPO</name>
<evidence type="ECO:0000256" key="1">
    <source>
        <dbReference type="ARBA" id="ARBA00022450"/>
    </source>
</evidence>
<dbReference type="SUPFAM" id="SSF56801">
    <property type="entry name" value="Acetyl-CoA synthetase-like"/>
    <property type="match status" value="2"/>
</dbReference>
<feature type="domain" description="Carrier" evidence="6">
    <location>
        <begin position="2508"/>
        <end position="2582"/>
    </location>
</feature>
<dbReference type="InterPro" id="IPR009081">
    <property type="entry name" value="PP-bd_ACP"/>
</dbReference>
<dbReference type="Gene3D" id="3.30.559.30">
    <property type="entry name" value="Nonribosomal peptide synthetase, condensation domain"/>
    <property type="match status" value="3"/>
</dbReference>
<proteinExistence type="predicted"/>
<dbReference type="Gene3D" id="3.40.50.150">
    <property type="entry name" value="Vaccinia Virus protein VP39"/>
    <property type="match status" value="1"/>
</dbReference>
<accession>A0ABZ2WNQ2</accession>
<dbReference type="NCBIfam" id="TIGR01733">
    <property type="entry name" value="AA-adenyl-dom"/>
    <property type="match status" value="1"/>
</dbReference>
<dbReference type="PROSITE" id="PS50075">
    <property type="entry name" value="CARRIER"/>
    <property type="match status" value="3"/>
</dbReference>
<dbReference type="InterPro" id="IPR013216">
    <property type="entry name" value="Methyltransf_11"/>
</dbReference>
<feature type="domain" description="Carrier" evidence="6">
    <location>
        <begin position="2602"/>
        <end position="2676"/>
    </location>
</feature>
<evidence type="ECO:0000256" key="3">
    <source>
        <dbReference type="ARBA" id="ARBA00022598"/>
    </source>
</evidence>
<dbReference type="Gene3D" id="3.40.50.980">
    <property type="match status" value="2"/>
</dbReference>
<dbReference type="Gene3D" id="3.30.559.10">
    <property type="entry name" value="Chloramphenicol acetyltransferase-like domain"/>
    <property type="match status" value="3"/>
</dbReference>
<dbReference type="PROSITE" id="PS00012">
    <property type="entry name" value="PHOSPHOPANTETHEINE"/>
    <property type="match status" value="3"/>
</dbReference>
<dbReference type="PROSITE" id="PS00455">
    <property type="entry name" value="AMP_BINDING"/>
    <property type="match status" value="2"/>
</dbReference>
<dbReference type="SUPFAM" id="SSF53335">
    <property type="entry name" value="S-adenosyl-L-methionine-dependent methyltransferases"/>
    <property type="match status" value="1"/>
</dbReference>
<feature type="region of interest" description="Disordered" evidence="5">
    <location>
        <begin position="189"/>
        <end position="215"/>
    </location>
</feature>
<reference evidence="7 8" key="1">
    <citation type="submission" date="2024-04" db="EMBL/GenBank/DDBJ databases">
        <title>Complete genome sequence of Fusarium acuminatum.</title>
        <authorList>
            <person name="Lan B."/>
        </authorList>
    </citation>
    <scope>NUCLEOTIDE SEQUENCE [LARGE SCALE GENOMIC DNA]</scope>
    <source>
        <strain evidence="7">1A</strain>
    </source>
</reference>
<dbReference type="InterPro" id="IPR023213">
    <property type="entry name" value="CAT-like_dom_sf"/>
</dbReference>
<dbReference type="SUPFAM" id="SSF47336">
    <property type="entry name" value="ACP-like"/>
    <property type="match status" value="3"/>
</dbReference>
<dbReference type="Gene3D" id="2.30.38.10">
    <property type="entry name" value="Luciferase, Domain 3"/>
    <property type="match status" value="1"/>
</dbReference>
<keyword evidence="8" id="KW-1185">Reference proteome</keyword>
<keyword evidence="3" id="KW-0436">Ligase</keyword>
<dbReference type="InterPro" id="IPR010071">
    <property type="entry name" value="AA_adenyl_dom"/>
</dbReference>
<dbReference type="InterPro" id="IPR029063">
    <property type="entry name" value="SAM-dependent_MTases_sf"/>
</dbReference>
<dbReference type="CDD" id="cd02440">
    <property type="entry name" value="AdoMet_MTases"/>
    <property type="match status" value="1"/>
</dbReference>
<gene>
    <name evidence="7" type="ORF">QYS62_003274</name>
</gene>
<dbReference type="Gene3D" id="3.40.50.1820">
    <property type="entry name" value="alpha/beta hydrolase"/>
    <property type="match status" value="1"/>
</dbReference>
<dbReference type="Pfam" id="PF08241">
    <property type="entry name" value="Methyltransf_11"/>
    <property type="match status" value="1"/>
</dbReference>
<organism evidence="7 8">
    <name type="scientific">Fusarium acuminatum</name>
    <dbReference type="NCBI Taxonomy" id="5515"/>
    <lineage>
        <taxon>Eukaryota</taxon>
        <taxon>Fungi</taxon>
        <taxon>Dikarya</taxon>
        <taxon>Ascomycota</taxon>
        <taxon>Pezizomycotina</taxon>
        <taxon>Sordariomycetes</taxon>
        <taxon>Hypocreomycetidae</taxon>
        <taxon>Hypocreales</taxon>
        <taxon>Nectriaceae</taxon>
        <taxon>Fusarium</taxon>
        <taxon>Fusarium tricinctum species complex</taxon>
    </lineage>
</organism>
<feature type="compositionally biased region" description="Polar residues" evidence="5">
    <location>
        <begin position="1"/>
        <end position="20"/>
    </location>
</feature>
<keyword evidence="2" id="KW-0597">Phosphoprotein</keyword>
<dbReference type="InterPro" id="IPR045851">
    <property type="entry name" value="AMP-bd_C_sf"/>
</dbReference>
<dbReference type="SUPFAM" id="SSF52777">
    <property type="entry name" value="CoA-dependent acyltransferases"/>
    <property type="match status" value="6"/>
</dbReference>
<keyword evidence="4" id="KW-0677">Repeat</keyword>
<dbReference type="CDD" id="cd05930">
    <property type="entry name" value="A_NRPS"/>
    <property type="match status" value="1"/>
</dbReference>
<keyword evidence="1" id="KW-0596">Phosphopantetheine</keyword>
<dbReference type="PANTHER" id="PTHR45527:SF16">
    <property type="entry name" value="NONRIBOSOMAL PEPTIDE SYNTHASE ATNA-RELATED"/>
    <property type="match status" value="1"/>
</dbReference>
<dbReference type="InterPro" id="IPR036736">
    <property type="entry name" value="ACP-like_sf"/>
</dbReference>
<dbReference type="CDD" id="cd19545">
    <property type="entry name" value="FUM14_C_NRPS-like"/>
    <property type="match status" value="1"/>
</dbReference>
<dbReference type="CDD" id="cd19531">
    <property type="entry name" value="LCL_NRPS-like"/>
    <property type="match status" value="1"/>
</dbReference>